<evidence type="ECO:0000256" key="5">
    <source>
        <dbReference type="ARBA" id="ARBA00038359"/>
    </source>
</evidence>
<dbReference type="Pfam" id="PF20684">
    <property type="entry name" value="Fung_rhodopsin"/>
    <property type="match status" value="1"/>
</dbReference>
<feature type="region of interest" description="Disordered" evidence="6">
    <location>
        <begin position="387"/>
        <end position="465"/>
    </location>
</feature>
<dbReference type="PANTHER" id="PTHR33048:SF47">
    <property type="entry name" value="INTEGRAL MEMBRANE PROTEIN-RELATED"/>
    <property type="match status" value="1"/>
</dbReference>
<comment type="subcellular location">
    <subcellularLocation>
        <location evidence="1">Membrane</location>
        <topology evidence="1">Multi-pass membrane protein</topology>
    </subcellularLocation>
</comment>
<organism evidence="9 10">
    <name type="scientific">Colletotrichum sublineola</name>
    <name type="common">Sorghum anthracnose fungus</name>
    <dbReference type="NCBI Taxonomy" id="1173701"/>
    <lineage>
        <taxon>Eukaryota</taxon>
        <taxon>Fungi</taxon>
        <taxon>Dikarya</taxon>
        <taxon>Ascomycota</taxon>
        <taxon>Pezizomycotina</taxon>
        <taxon>Sordariomycetes</taxon>
        <taxon>Hypocreomycetidae</taxon>
        <taxon>Glomerellales</taxon>
        <taxon>Glomerellaceae</taxon>
        <taxon>Colletotrichum</taxon>
        <taxon>Colletotrichum graminicola species complex</taxon>
    </lineage>
</organism>
<keyword evidence="2 7" id="KW-0812">Transmembrane</keyword>
<dbReference type="AlphaFoldDB" id="A0A066Y2G5"/>
<keyword evidence="4 7" id="KW-0472">Membrane</keyword>
<evidence type="ECO:0000256" key="1">
    <source>
        <dbReference type="ARBA" id="ARBA00004141"/>
    </source>
</evidence>
<dbReference type="eggNOG" id="ENOG502SN7T">
    <property type="taxonomic scope" value="Eukaryota"/>
</dbReference>
<evidence type="ECO:0000313" key="10">
    <source>
        <dbReference type="Proteomes" id="UP000027238"/>
    </source>
</evidence>
<feature type="compositionally biased region" description="Low complexity" evidence="6">
    <location>
        <begin position="406"/>
        <end position="437"/>
    </location>
</feature>
<proteinExistence type="inferred from homology"/>
<sequence length="465" mass="52622">MATSATDILSAIPQCASVSNVEIDARALPPLPARIPKIRGQTGRYGLRIHYLSHRGIEIALEMDNNKPASVRRLDNDCHVSANLGFGNHFWDIDPNNAEGISKVSLGLFTFGLPLHMTDAAGQLYYSIQMLYVVILILVKGAIVAFFRRIFPRRSFQIVVYIVLTVLVLHGLLFVLLIMFECTPVASIWDRSLDRKCIDINAVTLASAVLSIVEDFVILAMPIPELRRLKLTRKQKTAVVLLFSLGSFTCITSMVRIRWLSIFVDPYDMTWERVDLVNWSVAEISSALLCGSLPALRPLFKKIPDLIAIMRGERPDADIKEPLETYRKGNNKICFSNISHGLISMSQLYMPHRRAPDDWEKENELFAARRDIERHIGEREFGHDYDRVPPLAEPLRSHPPWRARDSQSTISTTTYSSLRSPTIQSISTSSGSKSPTPLLRVKEYESSSRNDTRNEVSTNLTRTWW</sequence>
<dbReference type="InterPro" id="IPR052337">
    <property type="entry name" value="SAT4-like"/>
</dbReference>
<reference evidence="10" key="1">
    <citation type="journal article" date="2014" name="Genome Announc.">
        <title>Draft genome sequence of Colletotrichum sublineola, a destructive pathogen of cultivated sorghum.</title>
        <authorList>
            <person name="Baroncelli R."/>
            <person name="Sanz-Martin J.M."/>
            <person name="Rech G.E."/>
            <person name="Sukno S.A."/>
            <person name="Thon M.R."/>
        </authorList>
    </citation>
    <scope>NUCLEOTIDE SEQUENCE [LARGE SCALE GENOMIC DNA]</scope>
    <source>
        <strain evidence="10">TX430BB</strain>
    </source>
</reference>
<evidence type="ECO:0000256" key="2">
    <source>
        <dbReference type="ARBA" id="ARBA00022692"/>
    </source>
</evidence>
<comment type="similarity">
    <text evidence="5">Belongs to the SAT4 family.</text>
</comment>
<dbReference type="InterPro" id="IPR049326">
    <property type="entry name" value="Rhodopsin_dom_fungi"/>
</dbReference>
<evidence type="ECO:0000256" key="3">
    <source>
        <dbReference type="ARBA" id="ARBA00022989"/>
    </source>
</evidence>
<protein>
    <submittedName>
        <fullName evidence="9">Putative integral membrane protein</fullName>
    </submittedName>
</protein>
<dbReference type="OrthoDB" id="5329176at2759"/>
<feature type="transmembrane region" description="Helical" evidence="7">
    <location>
        <begin position="200"/>
        <end position="219"/>
    </location>
</feature>
<feature type="compositionally biased region" description="Polar residues" evidence="6">
    <location>
        <begin position="455"/>
        <end position="465"/>
    </location>
</feature>
<dbReference type="Proteomes" id="UP000027238">
    <property type="component" value="Unassembled WGS sequence"/>
</dbReference>
<dbReference type="OMA" id="LLIMFEC"/>
<keyword evidence="3 7" id="KW-1133">Transmembrane helix</keyword>
<dbReference type="EMBL" id="JMSE01000019">
    <property type="protein sequence ID" value="KDN72221.1"/>
    <property type="molecule type" value="Genomic_DNA"/>
</dbReference>
<feature type="transmembrane region" description="Helical" evidence="7">
    <location>
        <begin position="124"/>
        <end position="147"/>
    </location>
</feature>
<name>A0A066Y2G5_COLSU</name>
<dbReference type="GO" id="GO:0016020">
    <property type="term" value="C:membrane"/>
    <property type="evidence" value="ECO:0007669"/>
    <property type="project" value="UniProtKB-SubCell"/>
</dbReference>
<comment type="caution">
    <text evidence="9">The sequence shown here is derived from an EMBL/GenBank/DDBJ whole genome shotgun (WGS) entry which is preliminary data.</text>
</comment>
<dbReference type="PANTHER" id="PTHR33048">
    <property type="entry name" value="PTH11-LIKE INTEGRAL MEMBRANE PROTEIN (AFU_ORTHOLOGUE AFUA_5G11245)"/>
    <property type="match status" value="1"/>
</dbReference>
<evidence type="ECO:0000256" key="4">
    <source>
        <dbReference type="ARBA" id="ARBA00023136"/>
    </source>
</evidence>
<feature type="compositionally biased region" description="Basic and acidic residues" evidence="6">
    <location>
        <begin position="440"/>
        <end position="454"/>
    </location>
</feature>
<feature type="domain" description="Rhodopsin" evidence="8">
    <location>
        <begin position="80"/>
        <end position="302"/>
    </location>
</feature>
<evidence type="ECO:0000256" key="6">
    <source>
        <dbReference type="SAM" id="MobiDB-lite"/>
    </source>
</evidence>
<dbReference type="HOGENOM" id="CLU_028200_16_0_1"/>
<feature type="transmembrane region" description="Helical" evidence="7">
    <location>
        <begin position="239"/>
        <end position="259"/>
    </location>
</feature>
<feature type="transmembrane region" description="Helical" evidence="7">
    <location>
        <begin position="159"/>
        <end position="180"/>
    </location>
</feature>
<evidence type="ECO:0000259" key="8">
    <source>
        <dbReference type="Pfam" id="PF20684"/>
    </source>
</evidence>
<evidence type="ECO:0000313" key="9">
    <source>
        <dbReference type="EMBL" id="KDN72221.1"/>
    </source>
</evidence>
<dbReference type="STRING" id="1173701.A0A066Y2G5"/>
<accession>A0A066Y2G5</accession>
<gene>
    <name evidence="9" type="ORF">CSUB01_07520</name>
</gene>
<keyword evidence="10" id="KW-1185">Reference proteome</keyword>
<evidence type="ECO:0000256" key="7">
    <source>
        <dbReference type="SAM" id="Phobius"/>
    </source>
</evidence>